<dbReference type="EMBL" id="JAGSXJ010000001">
    <property type="protein sequence ID" value="KAH6697415.1"/>
    <property type="molecule type" value="Genomic_DNA"/>
</dbReference>
<dbReference type="SUPFAM" id="SSF54427">
    <property type="entry name" value="NTF2-like"/>
    <property type="match status" value="1"/>
</dbReference>
<keyword evidence="2" id="KW-1185">Reference proteome</keyword>
<evidence type="ECO:0008006" key="3">
    <source>
        <dbReference type="Google" id="ProtNLM"/>
    </source>
</evidence>
<name>A0A9P9AH73_9PEZI</name>
<sequence length="167" mass="19338">MSNWKTEYHDPSLKSTEEEILAFFTKFGDFINRVAHDNPEDGKQYFEMKDYIIWDLMGAVVRPNLEPHYDHITPYLGKTKQNFKDVEIVAVTKDFGYIIAVQRVSGTAADGSPYDMTYRTTSLVRKVDDGTWKYIHEHYSFPVDMATKVADFSGTQKAEENVEFTKK</sequence>
<comment type="caution">
    <text evidence="1">The sequence shown here is derived from an EMBL/GenBank/DDBJ whole genome shotgun (WGS) entry which is preliminary data.</text>
</comment>
<dbReference type="Gene3D" id="3.10.450.50">
    <property type="match status" value="1"/>
</dbReference>
<dbReference type="OrthoDB" id="4128781at2759"/>
<dbReference type="Proteomes" id="UP000770015">
    <property type="component" value="Unassembled WGS sequence"/>
</dbReference>
<accession>A0A9P9AH73</accession>
<evidence type="ECO:0000313" key="2">
    <source>
        <dbReference type="Proteomes" id="UP000770015"/>
    </source>
</evidence>
<organism evidence="1 2">
    <name type="scientific">Plectosphaerella plurivora</name>
    <dbReference type="NCBI Taxonomy" id="936078"/>
    <lineage>
        <taxon>Eukaryota</taxon>
        <taxon>Fungi</taxon>
        <taxon>Dikarya</taxon>
        <taxon>Ascomycota</taxon>
        <taxon>Pezizomycotina</taxon>
        <taxon>Sordariomycetes</taxon>
        <taxon>Hypocreomycetidae</taxon>
        <taxon>Glomerellales</taxon>
        <taxon>Plectosphaerellaceae</taxon>
        <taxon>Plectosphaerella</taxon>
    </lineage>
</organism>
<protein>
    <recommendedName>
        <fullName evidence="3">SnoaL-like domain-containing protein</fullName>
    </recommendedName>
</protein>
<proteinExistence type="predicted"/>
<evidence type="ECO:0000313" key="1">
    <source>
        <dbReference type="EMBL" id="KAH6697415.1"/>
    </source>
</evidence>
<gene>
    <name evidence="1" type="ORF">F5X68DRAFT_186335</name>
</gene>
<dbReference type="AlphaFoldDB" id="A0A9P9AH73"/>
<dbReference type="InterPro" id="IPR032710">
    <property type="entry name" value="NTF2-like_dom_sf"/>
</dbReference>
<reference evidence="1" key="1">
    <citation type="journal article" date="2021" name="Nat. Commun.">
        <title>Genetic determinants of endophytism in the Arabidopsis root mycobiome.</title>
        <authorList>
            <person name="Mesny F."/>
            <person name="Miyauchi S."/>
            <person name="Thiergart T."/>
            <person name="Pickel B."/>
            <person name="Atanasova L."/>
            <person name="Karlsson M."/>
            <person name="Huettel B."/>
            <person name="Barry K.W."/>
            <person name="Haridas S."/>
            <person name="Chen C."/>
            <person name="Bauer D."/>
            <person name="Andreopoulos W."/>
            <person name="Pangilinan J."/>
            <person name="LaButti K."/>
            <person name="Riley R."/>
            <person name="Lipzen A."/>
            <person name="Clum A."/>
            <person name="Drula E."/>
            <person name="Henrissat B."/>
            <person name="Kohler A."/>
            <person name="Grigoriev I.V."/>
            <person name="Martin F.M."/>
            <person name="Hacquard S."/>
        </authorList>
    </citation>
    <scope>NUCLEOTIDE SEQUENCE</scope>
    <source>
        <strain evidence="1">MPI-SDFR-AT-0117</strain>
    </source>
</reference>